<evidence type="ECO:0000313" key="2">
    <source>
        <dbReference type="Proteomes" id="UP000253834"/>
    </source>
</evidence>
<gene>
    <name evidence="1" type="ORF">CIB87_21360</name>
</gene>
<name>A0AA86I741_PRIMG</name>
<dbReference type="AlphaFoldDB" id="A0AA86I741"/>
<proteinExistence type="predicted"/>
<dbReference type="RefSeq" id="WP_114896794.1">
    <property type="nucleotide sequence ID" value="NZ_CP022674.1"/>
</dbReference>
<dbReference type="EMBL" id="CP022674">
    <property type="protein sequence ID" value="AXI31464.1"/>
    <property type="molecule type" value="Genomic_DNA"/>
</dbReference>
<reference evidence="1 2" key="1">
    <citation type="submission" date="2017-07" db="EMBL/GenBank/DDBJ databases">
        <title>Isolation and development of strain Bacillus megaterium SR7 for enhanced growth and metabolite production under supercritical carbon dioxide.</title>
        <authorList>
            <person name="Freedman A.J.E."/>
            <person name="Peet K.C."/>
            <person name="Boock J.T."/>
            <person name="Penn K."/>
            <person name="Prather K.L.J."/>
            <person name="Thompson J.R."/>
        </authorList>
    </citation>
    <scope>NUCLEOTIDE SEQUENCE [LARGE SCALE GENOMIC DNA]</scope>
    <source>
        <strain evidence="1 2">SR7</strain>
    </source>
</reference>
<evidence type="ECO:0000313" key="1">
    <source>
        <dbReference type="EMBL" id="AXI31464.1"/>
    </source>
</evidence>
<organism evidence="1 2">
    <name type="scientific">Priestia megaterium</name>
    <name type="common">Bacillus megaterium</name>
    <dbReference type="NCBI Taxonomy" id="1404"/>
    <lineage>
        <taxon>Bacteria</taxon>
        <taxon>Bacillati</taxon>
        <taxon>Bacillota</taxon>
        <taxon>Bacilli</taxon>
        <taxon>Bacillales</taxon>
        <taxon>Bacillaceae</taxon>
        <taxon>Priestia</taxon>
    </lineage>
</organism>
<sequence length="103" mass="12190">MKNKFEVLPSGKAEVLMIEEMFDHDEFYSRGAKVFKESELLAMFPKKDFEIMQSLDVEFRKITMRKAGAEASYIRHFGYWKEETNGKRRFIKLSEIKRKAASI</sequence>
<accession>A0AA86I741</accession>
<protein>
    <submittedName>
        <fullName evidence="1">Uncharacterized protein</fullName>
    </submittedName>
</protein>
<dbReference type="Proteomes" id="UP000253834">
    <property type="component" value="Chromosome"/>
</dbReference>